<evidence type="ECO:0000256" key="1">
    <source>
        <dbReference type="SAM" id="Phobius"/>
    </source>
</evidence>
<dbReference type="CDD" id="cd00761">
    <property type="entry name" value="Glyco_tranf_GTA_type"/>
    <property type="match status" value="1"/>
</dbReference>
<dbReference type="Pfam" id="PF00535">
    <property type="entry name" value="Glycos_transf_2"/>
    <property type="match status" value="1"/>
</dbReference>
<feature type="transmembrane region" description="Helical" evidence="1">
    <location>
        <begin position="273"/>
        <end position="294"/>
    </location>
</feature>
<dbReference type="AlphaFoldDB" id="A0AAU7C2S0"/>
<sequence length="300" mass="35348">MSVKFTIFTPTYNRGNIIKKLYNSLCEQTYSDFEWLIIDNGTQRIDKIITQFKNENKVNIRYFSVKEAGINRAYNFAIKVAKGELFFKVDDDDFLTKNSLQDILNVYLTLVSKDNYAGVAGLRAYPNGKVIGGSGQFNSAKFIDATNLQRSSYNLDGDKAECYFTDVLRKYLPFPVFEGETYTDESIIYNRIAADGYKLRWFNKIVYYTEYRSDGITKNIYNKLYNNPKTYRYIVNQRLNIKEFTGLYKFKLLCRYFEISHKKNEKMNKSIDYISYNKIFCIFCWFISYLTVIVPRKEIS</sequence>
<reference evidence="3" key="1">
    <citation type="submission" date="2024-04" db="EMBL/GenBank/DDBJ databases">
        <title>Limosilactobacillus allomucosae sp. nov., a novel species isolated from wild boar faecal samples as a potential probiotics for domestic pigs.</title>
        <authorList>
            <person name="Chen B."/>
        </authorList>
    </citation>
    <scope>NUCLEOTIDE SEQUENCE</scope>
    <source>
        <strain evidence="3">WILCCON 0051</strain>
    </source>
</reference>
<dbReference type="KEGG" id="lalo:ABC765_00445"/>
<dbReference type="InterPro" id="IPR029044">
    <property type="entry name" value="Nucleotide-diphossugar_trans"/>
</dbReference>
<name>A0AAU7C2S0_9LACO</name>
<proteinExistence type="predicted"/>
<dbReference type="InterPro" id="IPR001173">
    <property type="entry name" value="Glyco_trans_2-like"/>
</dbReference>
<dbReference type="RefSeq" id="WP_347980486.1">
    <property type="nucleotide sequence ID" value="NZ_CP154878.1"/>
</dbReference>
<keyword evidence="1" id="KW-1133">Transmembrane helix</keyword>
<organism evidence="3">
    <name type="scientific">Limosilactobacillus allomucosae</name>
    <dbReference type="NCBI Taxonomy" id="3142938"/>
    <lineage>
        <taxon>Bacteria</taxon>
        <taxon>Bacillati</taxon>
        <taxon>Bacillota</taxon>
        <taxon>Bacilli</taxon>
        <taxon>Lactobacillales</taxon>
        <taxon>Lactobacillaceae</taxon>
        <taxon>Limosilactobacillus</taxon>
    </lineage>
</organism>
<keyword evidence="1" id="KW-0472">Membrane</keyword>
<keyword evidence="3" id="KW-0328">Glycosyltransferase</keyword>
<protein>
    <submittedName>
        <fullName evidence="3">Glycosyltransferase family 2 protein</fullName>
        <ecNumber evidence="3">2.4.-.-</ecNumber>
    </submittedName>
</protein>
<evidence type="ECO:0000313" key="3">
    <source>
        <dbReference type="EMBL" id="XBG95641.1"/>
    </source>
</evidence>
<dbReference type="EMBL" id="CP154878">
    <property type="protein sequence ID" value="XBG95641.1"/>
    <property type="molecule type" value="Genomic_DNA"/>
</dbReference>
<dbReference type="SUPFAM" id="SSF53448">
    <property type="entry name" value="Nucleotide-diphospho-sugar transferases"/>
    <property type="match status" value="1"/>
</dbReference>
<gene>
    <name evidence="3" type="ORF">ABC765_00445</name>
</gene>
<dbReference type="GO" id="GO:0016757">
    <property type="term" value="F:glycosyltransferase activity"/>
    <property type="evidence" value="ECO:0007669"/>
    <property type="project" value="UniProtKB-KW"/>
</dbReference>
<feature type="domain" description="Glycosyltransferase 2-like" evidence="2">
    <location>
        <begin position="6"/>
        <end position="107"/>
    </location>
</feature>
<evidence type="ECO:0000259" key="2">
    <source>
        <dbReference type="Pfam" id="PF00535"/>
    </source>
</evidence>
<dbReference type="EC" id="2.4.-.-" evidence="3"/>
<dbReference type="Gene3D" id="3.90.550.10">
    <property type="entry name" value="Spore Coat Polysaccharide Biosynthesis Protein SpsA, Chain A"/>
    <property type="match status" value="1"/>
</dbReference>
<accession>A0AAU7C2S0</accession>
<keyword evidence="3" id="KW-0808">Transferase</keyword>
<dbReference type="PANTHER" id="PTHR22916">
    <property type="entry name" value="GLYCOSYLTRANSFERASE"/>
    <property type="match status" value="1"/>
</dbReference>
<keyword evidence="1" id="KW-0812">Transmembrane</keyword>